<evidence type="ECO:0000256" key="5">
    <source>
        <dbReference type="ARBA" id="ARBA00023136"/>
    </source>
</evidence>
<dbReference type="InterPro" id="IPR050930">
    <property type="entry name" value="MFS_Vesicular_Transporter"/>
</dbReference>
<evidence type="ECO:0000313" key="8">
    <source>
        <dbReference type="EMBL" id="KAK8772076.1"/>
    </source>
</evidence>
<dbReference type="PANTHER" id="PTHR23506:SF4">
    <property type="entry name" value="PORTABELLA"/>
    <property type="match status" value="1"/>
</dbReference>
<evidence type="ECO:0000256" key="3">
    <source>
        <dbReference type="ARBA" id="ARBA00022692"/>
    </source>
</evidence>
<organism evidence="8 9">
    <name type="scientific">Amblyomma americanum</name>
    <name type="common">Lone star tick</name>
    <dbReference type="NCBI Taxonomy" id="6943"/>
    <lineage>
        <taxon>Eukaryota</taxon>
        <taxon>Metazoa</taxon>
        <taxon>Ecdysozoa</taxon>
        <taxon>Arthropoda</taxon>
        <taxon>Chelicerata</taxon>
        <taxon>Arachnida</taxon>
        <taxon>Acari</taxon>
        <taxon>Parasitiformes</taxon>
        <taxon>Ixodida</taxon>
        <taxon>Ixodoidea</taxon>
        <taxon>Ixodidae</taxon>
        <taxon>Amblyomminae</taxon>
        <taxon>Amblyomma</taxon>
    </lineage>
</organism>
<evidence type="ECO:0000256" key="4">
    <source>
        <dbReference type="ARBA" id="ARBA00022989"/>
    </source>
</evidence>
<protein>
    <recommendedName>
        <fullName evidence="7">Major facilitator superfamily (MFS) profile domain-containing protein</fullName>
    </recommendedName>
</protein>
<comment type="caution">
    <text evidence="8">The sequence shown here is derived from an EMBL/GenBank/DDBJ whole genome shotgun (WGS) entry which is preliminary data.</text>
</comment>
<dbReference type="PROSITE" id="PS50850">
    <property type="entry name" value="MFS"/>
    <property type="match status" value="1"/>
</dbReference>
<dbReference type="EMBL" id="JARKHS020018867">
    <property type="protein sequence ID" value="KAK8772076.1"/>
    <property type="molecule type" value="Genomic_DNA"/>
</dbReference>
<evidence type="ECO:0000313" key="9">
    <source>
        <dbReference type="Proteomes" id="UP001321473"/>
    </source>
</evidence>
<dbReference type="GO" id="GO:0030672">
    <property type="term" value="C:synaptic vesicle membrane"/>
    <property type="evidence" value="ECO:0007669"/>
    <property type="project" value="TreeGrafter"/>
</dbReference>
<evidence type="ECO:0000256" key="2">
    <source>
        <dbReference type="ARBA" id="ARBA00022448"/>
    </source>
</evidence>
<reference evidence="8 9" key="1">
    <citation type="journal article" date="2023" name="Arcadia Sci">
        <title>De novo assembly of a long-read Amblyomma americanum tick genome.</title>
        <authorList>
            <person name="Chou S."/>
            <person name="Poskanzer K.E."/>
            <person name="Rollins M."/>
            <person name="Thuy-Boun P.S."/>
        </authorList>
    </citation>
    <scope>NUCLEOTIDE SEQUENCE [LARGE SCALE GENOMIC DNA]</scope>
    <source>
        <strain evidence="8">F_SG_1</strain>
        <tissue evidence="8">Salivary glands</tissue>
    </source>
</reference>
<keyword evidence="3 6" id="KW-0812">Transmembrane</keyword>
<dbReference type="Gene3D" id="1.20.1250.20">
    <property type="entry name" value="MFS general substrate transporter like domains"/>
    <property type="match status" value="1"/>
</dbReference>
<evidence type="ECO:0000256" key="6">
    <source>
        <dbReference type="SAM" id="Phobius"/>
    </source>
</evidence>
<dbReference type="GO" id="GO:0015842">
    <property type="term" value="P:aminergic neurotransmitter loading into synaptic vesicle"/>
    <property type="evidence" value="ECO:0007669"/>
    <property type="project" value="TreeGrafter"/>
</dbReference>
<dbReference type="AlphaFoldDB" id="A0AAQ4EBG1"/>
<dbReference type="GO" id="GO:0005335">
    <property type="term" value="F:serotonin:sodium:chloride symporter activity"/>
    <property type="evidence" value="ECO:0007669"/>
    <property type="project" value="TreeGrafter"/>
</dbReference>
<feature type="domain" description="Major facilitator superfamily (MFS) profile" evidence="7">
    <location>
        <begin position="1"/>
        <end position="72"/>
    </location>
</feature>
<dbReference type="GO" id="GO:0043195">
    <property type="term" value="C:terminal bouton"/>
    <property type="evidence" value="ECO:0007669"/>
    <property type="project" value="TreeGrafter"/>
</dbReference>
<name>A0AAQ4EBG1_AMBAM</name>
<sequence>MLLASKAFVELLVNPLAGACTTRLGCRNLLALGDAVLLVSCMLFAAGRAFGVLLAARALHGVGSSCLKIAGK</sequence>
<gene>
    <name evidence="8" type="ORF">V5799_024681</name>
</gene>
<keyword evidence="9" id="KW-1185">Reference proteome</keyword>
<keyword evidence="2" id="KW-0813">Transport</keyword>
<comment type="subcellular location">
    <subcellularLocation>
        <location evidence="1">Membrane</location>
        <topology evidence="1">Multi-pass membrane protein</topology>
    </subcellularLocation>
</comment>
<dbReference type="InterPro" id="IPR020846">
    <property type="entry name" value="MFS_dom"/>
</dbReference>
<dbReference type="InterPro" id="IPR036259">
    <property type="entry name" value="MFS_trans_sf"/>
</dbReference>
<proteinExistence type="predicted"/>
<accession>A0AAQ4EBG1</accession>
<dbReference type="PANTHER" id="PTHR23506">
    <property type="entry name" value="GH10249P"/>
    <property type="match status" value="1"/>
</dbReference>
<dbReference type="SUPFAM" id="SSF103473">
    <property type="entry name" value="MFS general substrate transporter"/>
    <property type="match status" value="1"/>
</dbReference>
<dbReference type="Proteomes" id="UP001321473">
    <property type="component" value="Unassembled WGS sequence"/>
</dbReference>
<evidence type="ECO:0000259" key="7">
    <source>
        <dbReference type="PROSITE" id="PS50850"/>
    </source>
</evidence>
<feature type="transmembrane region" description="Helical" evidence="6">
    <location>
        <begin position="35"/>
        <end position="59"/>
    </location>
</feature>
<evidence type="ECO:0000256" key="1">
    <source>
        <dbReference type="ARBA" id="ARBA00004141"/>
    </source>
</evidence>
<keyword evidence="5 6" id="KW-0472">Membrane</keyword>
<keyword evidence="4 6" id="KW-1133">Transmembrane helix</keyword>